<dbReference type="PANTHER" id="PTHR43861">
    <property type="entry name" value="TRANS-ACONITATE 2-METHYLTRANSFERASE-RELATED"/>
    <property type="match status" value="1"/>
</dbReference>
<gene>
    <name evidence="1" type="ORF">COW36_22980</name>
</gene>
<reference evidence="1 2" key="1">
    <citation type="submission" date="2017-09" db="EMBL/GenBank/DDBJ databases">
        <title>Depth-based differentiation of microbial function through sediment-hosted aquifers and enrichment of novel symbionts in the deep terrestrial subsurface.</title>
        <authorList>
            <person name="Probst A.J."/>
            <person name="Ladd B."/>
            <person name="Jarett J.K."/>
            <person name="Geller-Mcgrath D.E."/>
            <person name="Sieber C.M."/>
            <person name="Emerson J.B."/>
            <person name="Anantharaman K."/>
            <person name="Thomas B.C."/>
            <person name="Malmstrom R."/>
            <person name="Stieglmeier M."/>
            <person name="Klingl A."/>
            <person name="Woyke T."/>
            <person name="Ryan C.M."/>
            <person name="Banfield J.F."/>
        </authorList>
    </citation>
    <scope>NUCLEOTIDE SEQUENCE [LARGE SCALE GENOMIC DNA]</scope>
    <source>
        <strain evidence="1">CG17_big_fil_post_rev_8_21_14_2_50_48_46</strain>
    </source>
</reference>
<dbReference type="PANTHER" id="PTHR43861:SF6">
    <property type="entry name" value="METHYLTRANSFERASE TYPE 11"/>
    <property type="match status" value="1"/>
</dbReference>
<organism evidence="1 2">
    <name type="scientific">bacterium (Candidatus Blackallbacteria) CG17_big_fil_post_rev_8_21_14_2_50_48_46</name>
    <dbReference type="NCBI Taxonomy" id="2014261"/>
    <lineage>
        <taxon>Bacteria</taxon>
        <taxon>Candidatus Blackallbacteria</taxon>
    </lineage>
</organism>
<protein>
    <recommendedName>
        <fullName evidence="3">Methyltransferase type 11 domain-containing protein</fullName>
    </recommendedName>
</protein>
<dbReference type="SUPFAM" id="SSF53335">
    <property type="entry name" value="S-adenosyl-L-methionine-dependent methyltransferases"/>
    <property type="match status" value="1"/>
</dbReference>
<name>A0A2M7FYA1_9BACT</name>
<dbReference type="Pfam" id="PF13489">
    <property type="entry name" value="Methyltransf_23"/>
    <property type="match status" value="1"/>
</dbReference>
<dbReference type="EMBL" id="PFFQ01000064">
    <property type="protein sequence ID" value="PIW14115.1"/>
    <property type="molecule type" value="Genomic_DNA"/>
</dbReference>
<dbReference type="AlphaFoldDB" id="A0A2M7FYA1"/>
<accession>A0A2M7FYA1</accession>
<evidence type="ECO:0008006" key="3">
    <source>
        <dbReference type="Google" id="ProtNLM"/>
    </source>
</evidence>
<dbReference type="InterPro" id="IPR029063">
    <property type="entry name" value="SAM-dependent_MTases_sf"/>
</dbReference>
<sequence>MLKLRYRFETSSFLQIALARSLAPWLAGHFDLKLESAGPLLSAPELYGFFSRPLLQSELCLHTGLAFQPDPACANLFWWSGGALPAHEWLLQIDELWSMTPGGAEELKKRYPEKPVHYLPPCLELSHWQTDAPLPAELELEPEQRLLLWQSPTSDGMEAVLKAFIPDALKAPDVVLLLQIDAVSDDFEDGLMEQIAALCEEHGIAEMEQLNIHTLIGPLAPEAWLGLLQRTAVLLNPAEPLLVLAARALGKTVLAPVGLLTTQTGVLLWEDDSEANRQVLRQALELTTSALSDLAAFSVELVGPELQERLNRLPALIDLPTRREKAKAERLNRAAAEREGRKQKYSLFHSDYQADEMQSRRAWHARYAEYFKAVRADVLDIGCGSGIFLEILKEMQIPAFGIDPDPDMVDVCQELGLQALAGDERVLADCVENSLGGIHASHIIEHIDGQRAIAMVENALAALAPGGLLLIRTPNWRNQMVRHEGFWLDITHIRPYPLPLLQQVLKDAGFEVTAAGFEEFGWNDTFIVGRKPLSGEKA</sequence>
<evidence type="ECO:0000313" key="2">
    <source>
        <dbReference type="Proteomes" id="UP000231019"/>
    </source>
</evidence>
<evidence type="ECO:0000313" key="1">
    <source>
        <dbReference type="EMBL" id="PIW14115.1"/>
    </source>
</evidence>
<dbReference type="Proteomes" id="UP000231019">
    <property type="component" value="Unassembled WGS sequence"/>
</dbReference>
<dbReference type="Gene3D" id="3.40.50.150">
    <property type="entry name" value="Vaccinia Virus protein VP39"/>
    <property type="match status" value="1"/>
</dbReference>
<proteinExistence type="predicted"/>
<comment type="caution">
    <text evidence="1">The sequence shown here is derived from an EMBL/GenBank/DDBJ whole genome shotgun (WGS) entry which is preliminary data.</text>
</comment>
<dbReference type="CDD" id="cd02440">
    <property type="entry name" value="AdoMet_MTases"/>
    <property type="match status" value="1"/>
</dbReference>